<feature type="transmembrane region" description="Helical" evidence="6">
    <location>
        <begin position="279"/>
        <end position="297"/>
    </location>
</feature>
<feature type="transmembrane region" description="Helical" evidence="6">
    <location>
        <begin position="368"/>
        <end position="387"/>
    </location>
</feature>
<dbReference type="InterPro" id="IPR020846">
    <property type="entry name" value="MFS_dom"/>
</dbReference>
<keyword evidence="2" id="KW-0813">Transport</keyword>
<evidence type="ECO:0000256" key="6">
    <source>
        <dbReference type="SAM" id="Phobius"/>
    </source>
</evidence>
<feature type="transmembrane region" description="Helical" evidence="6">
    <location>
        <begin position="47"/>
        <end position="67"/>
    </location>
</feature>
<proteinExistence type="predicted"/>
<evidence type="ECO:0000256" key="5">
    <source>
        <dbReference type="ARBA" id="ARBA00023136"/>
    </source>
</evidence>
<comment type="caution">
    <text evidence="8">The sequence shown here is derived from an EMBL/GenBank/DDBJ whole genome shotgun (WGS) entry which is preliminary data.</text>
</comment>
<keyword evidence="4 6" id="KW-1133">Transmembrane helix</keyword>
<dbReference type="Gene3D" id="1.20.1250.20">
    <property type="entry name" value="MFS general substrate transporter like domains"/>
    <property type="match status" value="1"/>
</dbReference>
<comment type="subcellular location">
    <subcellularLocation>
        <location evidence="1">Cell membrane</location>
        <topology evidence="1">Multi-pass membrane protein</topology>
    </subcellularLocation>
</comment>
<dbReference type="OrthoDB" id="9797740at2"/>
<name>A0A495ABY6_9BACI</name>
<feature type="transmembrane region" description="Helical" evidence="6">
    <location>
        <begin position="303"/>
        <end position="327"/>
    </location>
</feature>
<dbReference type="InterPro" id="IPR052524">
    <property type="entry name" value="MFS_Cyanate_Porter"/>
</dbReference>
<dbReference type="Proteomes" id="UP000269301">
    <property type="component" value="Unassembled WGS sequence"/>
</dbReference>
<feature type="transmembrane region" description="Helical" evidence="6">
    <location>
        <begin position="165"/>
        <end position="186"/>
    </location>
</feature>
<evidence type="ECO:0000256" key="3">
    <source>
        <dbReference type="ARBA" id="ARBA00022692"/>
    </source>
</evidence>
<dbReference type="AlphaFoldDB" id="A0A495ABY6"/>
<organism evidence="8 9">
    <name type="scientific">Oceanobacillus halophilus</name>
    <dbReference type="NCBI Taxonomy" id="930130"/>
    <lineage>
        <taxon>Bacteria</taxon>
        <taxon>Bacillati</taxon>
        <taxon>Bacillota</taxon>
        <taxon>Bacilli</taxon>
        <taxon>Bacillales</taxon>
        <taxon>Bacillaceae</taxon>
        <taxon>Oceanobacillus</taxon>
    </lineage>
</organism>
<feature type="transmembrane region" description="Helical" evidence="6">
    <location>
        <begin position="248"/>
        <end position="267"/>
    </location>
</feature>
<sequence length="395" mass="42694">MPERSKKMYQILLITGIVIVAFNLRPAITSVGPLIGTIRDDVGLTNWSAGLLTSLPLIAFAIMSPIAPILGNRYTNERAMLLAMALLLIGISIRSISVVMILFVGTFFIGLGIAILNVLLPSLIKDKFPKRVGLMTSVYSTSMGIIAAIASGVSVPLASGLNLGWQFALFIWAIPAVMGIGIMLYLSKKVHTDNQADNRHIPTSNSNIWRSPLAWQIALFMGMQSFLFYVTISWLPEILHDSGVSMTTAGWLLSFTQFIGLPASFLVPVIAEKFKSQRVIVFALSLCSIGGYSGLLLGESYFILILSIILIGFALAGTFALALAFLGMRARTAKQAAQLSGMAQTLGYILAALGPIFIGYLYDLTQSWTVPILTIITVSVLVMLFGFGTGRNKFV</sequence>
<keyword evidence="3 6" id="KW-0812">Transmembrane</keyword>
<protein>
    <submittedName>
        <fullName evidence="8">MFS transporter</fullName>
    </submittedName>
</protein>
<dbReference type="EMBL" id="RBZP01000002">
    <property type="protein sequence ID" value="RKQ35916.1"/>
    <property type="molecule type" value="Genomic_DNA"/>
</dbReference>
<feature type="transmembrane region" description="Helical" evidence="6">
    <location>
        <begin position="12"/>
        <end position="35"/>
    </location>
</feature>
<feature type="domain" description="Major facilitator superfamily (MFS) profile" evidence="7">
    <location>
        <begin position="11"/>
        <end position="395"/>
    </location>
</feature>
<evidence type="ECO:0000313" key="9">
    <source>
        <dbReference type="Proteomes" id="UP000269301"/>
    </source>
</evidence>
<dbReference type="Pfam" id="PF07690">
    <property type="entry name" value="MFS_1"/>
    <property type="match status" value="1"/>
</dbReference>
<reference evidence="8 9" key="1">
    <citation type="journal article" date="2016" name="Int. J. Syst. Evol. Microbiol.">
        <title>Oceanobacillus halophilus sp. nov., a novel moderately halophilic bacterium from a hypersaline lake.</title>
        <authorList>
            <person name="Amoozegar M.A."/>
            <person name="Bagheri M."/>
            <person name="Makhdoumi A."/>
            <person name="Nikou M.M."/>
            <person name="Fazeli S.A.S."/>
            <person name="Schumann P."/>
            <person name="Sproer C."/>
            <person name="Sanchez-Porro C."/>
            <person name="Ventosa A."/>
        </authorList>
    </citation>
    <scope>NUCLEOTIDE SEQUENCE [LARGE SCALE GENOMIC DNA]</scope>
    <source>
        <strain evidence="8 9">DSM 23996</strain>
    </source>
</reference>
<accession>A0A495ABY6</accession>
<evidence type="ECO:0000256" key="4">
    <source>
        <dbReference type="ARBA" id="ARBA00022989"/>
    </source>
</evidence>
<dbReference type="GO" id="GO:0005886">
    <property type="term" value="C:plasma membrane"/>
    <property type="evidence" value="ECO:0007669"/>
    <property type="project" value="UniProtKB-SubCell"/>
</dbReference>
<dbReference type="CDD" id="cd17339">
    <property type="entry name" value="MFS_NIMT_CynX_like"/>
    <property type="match status" value="1"/>
</dbReference>
<keyword evidence="5 6" id="KW-0472">Membrane</keyword>
<dbReference type="GO" id="GO:0022857">
    <property type="term" value="F:transmembrane transporter activity"/>
    <property type="evidence" value="ECO:0007669"/>
    <property type="project" value="InterPro"/>
</dbReference>
<feature type="transmembrane region" description="Helical" evidence="6">
    <location>
        <begin position="102"/>
        <end position="120"/>
    </location>
</feature>
<evidence type="ECO:0000256" key="1">
    <source>
        <dbReference type="ARBA" id="ARBA00004651"/>
    </source>
</evidence>
<evidence type="ECO:0000313" key="8">
    <source>
        <dbReference type="EMBL" id="RKQ35916.1"/>
    </source>
</evidence>
<dbReference type="PANTHER" id="PTHR23523">
    <property type="match status" value="1"/>
</dbReference>
<evidence type="ECO:0000259" key="7">
    <source>
        <dbReference type="PROSITE" id="PS50850"/>
    </source>
</evidence>
<feature type="transmembrane region" description="Helical" evidence="6">
    <location>
        <begin position="213"/>
        <end position="236"/>
    </location>
</feature>
<dbReference type="InterPro" id="IPR011701">
    <property type="entry name" value="MFS"/>
</dbReference>
<feature type="transmembrane region" description="Helical" evidence="6">
    <location>
        <begin position="79"/>
        <end position="96"/>
    </location>
</feature>
<evidence type="ECO:0000256" key="2">
    <source>
        <dbReference type="ARBA" id="ARBA00022448"/>
    </source>
</evidence>
<gene>
    <name evidence="8" type="ORF">D8M06_06335</name>
</gene>
<dbReference type="PANTHER" id="PTHR23523:SF2">
    <property type="entry name" value="2-NITROIMIDAZOLE TRANSPORTER"/>
    <property type="match status" value="1"/>
</dbReference>
<keyword evidence="9" id="KW-1185">Reference proteome</keyword>
<feature type="transmembrane region" description="Helical" evidence="6">
    <location>
        <begin position="132"/>
        <end position="153"/>
    </location>
</feature>
<dbReference type="InterPro" id="IPR036259">
    <property type="entry name" value="MFS_trans_sf"/>
</dbReference>
<feature type="transmembrane region" description="Helical" evidence="6">
    <location>
        <begin position="339"/>
        <end position="362"/>
    </location>
</feature>
<dbReference type="PROSITE" id="PS50850">
    <property type="entry name" value="MFS"/>
    <property type="match status" value="1"/>
</dbReference>
<dbReference type="SUPFAM" id="SSF103473">
    <property type="entry name" value="MFS general substrate transporter"/>
    <property type="match status" value="1"/>
</dbReference>